<keyword evidence="5" id="KW-1185">Reference proteome</keyword>
<sequence>MLRILSLFILIGIFQRVEAQTSTLALADSLFTIGQYDEALNLYQKQKPKSVGIYEKMANSYRALGNLNAAIKAYKQAIRINPDLVVAKINYAKLLKVNRNYKKADSVFTDLIKQYPNQANFYYELALIRKVSKAKPYHKLLLQSIEINPNHFNSLYELALFYYKYKNFKEADININKALRIIPKNTKGLLLAGLNAYALQNTKRAIVLFESLIESGYQTEQVYEKLGVCYIRHKQNQKAIDCFKKLIELDDKNATAHIYLGRLYNIEESYTLAEKHLLYALLLSKPDLSSLYQSLGITYKQQRNYKEAMRYFELAILENPDLVRSDFELANAADNYYADLDLRIKYYNIFIEKYKNKPDVQKWINLAKYRISDLKKEKHYKQTPGNKP</sequence>
<dbReference type="InterPro" id="IPR019734">
    <property type="entry name" value="TPR_rpt"/>
</dbReference>
<dbReference type="PANTHER" id="PTHR12558">
    <property type="entry name" value="CELL DIVISION CYCLE 16,23,27"/>
    <property type="match status" value="1"/>
</dbReference>
<reference evidence="5" key="1">
    <citation type="journal article" date="2019" name="Int. J. Syst. Evol. Microbiol.">
        <title>The Global Catalogue of Microorganisms (GCM) 10K type strain sequencing project: providing services to taxonomists for standard genome sequencing and annotation.</title>
        <authorList>
            <consortium name="The Broad Institute Genomics Platform"/>
            <consortium name="The Broad Institute Genome Sequencing Center for Infectious Disease"/>
            <person name="Wu L."/>
            <person name="Ma J."/>
        </authorList>
    </citation>
    <scope>NUCLEOTIDE SEQUENCE [LARGE SCALE GENOMIC DNA]</scope>
    <source>
        <strain evidence="5">KCTC 42255</strain>
    </source>
</reference>
<feature type="repeat" description="TPR" evidence="3">
    <location>
        <begin position="51"/>
        <end position="84"/>
    </location>
</feature>
<comment type="caution">
    <text evidence="4">The sequence shown here is derived from an EMBL/GenBank/DDBJ whole genome shotgun (WGS) entry which is preliminary data.</text>
</comment>
<dbReference type="Pfam" id="PF07719">
    <property type="entry name" value="TPR_2"/>
    <property type="match status" value="1"/>
</dbReference>
<feature type="repeat" description="TPR" evidence="3">
    <location>
        <begin position="220"/>
        <end position="253"/>
    </location>
</feature>
<dbReference type="Proteomes" id="UP001597357">
    <property type="component" value="Unassembled WGS sequence"/>
</dbReference>
<keyword evidence="2 3" id="KW-0802">TPR repeat</keyword>
<proteinExistence type="predicted"/>
<dbReference type="SMART" id="SM00028">
    <property type="entry name" value="TPR"/>
    <property type="match status" value="5"/>
</dbReference>
<keyword evidence="1" id="KW-0677">Repeat</keyword>
<dbReference type="SUPFAM" id="SSF48452">
    <property type="entry name" value="TPR-like"/>
    <property type="match status" value="2"/>
</dbReference>
<evidence type="ECO:0000256" key="2">
    <source>
        <dbReference type="ARBA" id="ARBA00022803"/>
    </source>
</evidence>
<dbReference type="InterPro" id="IPR011990">
    <property type="entry name" value="TPR-like_helical_dom_sf"/>
</dbReference>
<gene>
    <name evidence="4" type="ORF">ACFSQ0_02340</name>
</gene>
<dbReference type="Pfam" id="PF13414">
    <property type="entry name" value="TPR_11"/>
    <property type="match status" value="1"/>
</dbReference>
<evidence type="ECO:0000313" key="4">
    <source>
        <dbReference type="EMBL" id="MFD2696819.1"/>
    </source>
</evidence>
<dbReference type="InterPro" id="IPR013105">
    <property type="entry name" value="TPR_2"/>
</dbReference>
<accession>A0ABW5SB55</accession>
<organism evidence="4 5">
    <name type="scientific">Mesonia sediminis</name>
    <dbReference type="NCBI Taxonomy" id="1703946"/>
    <lineage>
        <taxon>Bacteria</taxon>
        <taxon>Pseudomonadati</taxon>
        <taxon>Bacteroidota</taxon>
        <taxon>Flavobacteriia</taxon>
        <taxon>Flavobacteriales</taxon>
        <taxon>Flavobacteriaceae</taxon>
        <taxon>Mesonia</taxon>
    </lineage>
</organism>
<dbReference type="RefSeq" id="WP_379043552.1">
    <property type="nucleotide sequence ID" value="NZ_JBHULZ010000008.1"/>
</dbReference>
<name>A0ABW5SB55_9FLAO</name>
<dbReference type="PROSITE" id="PS50293">
    <property type="entry name" value="TPR_REGION"/>
    <property type="match status" value="2"/>
</dbReference>
<dbReference type="PROSITE" id="PS50005">
    <property type="entry name" value="TPR"/>
    <property type="match status" value="4"/>
</dbReference>
<dbReference type="Pfam" id="PF13181">
    <property type="entry name" value="TPR_8"/>
    <property type="match status" value="2"/>
</dbReference>
<feature type="repeat" description="TPR" evidence="3">
    <location>
        <begin position="152"/>
        <end position="185"/>
    </location>
</feature>
<protein>
    <submittedName>
        <fullName evidence="4">Tetratricopeptide repeat protein</fullName>
    </submittedName>
</protein>
<dbReference type="EMBL" id="JBHULZ010000008">
    <property type="protein sequence ID" value="MFD2696819.1"/>
    <property type="molecule type" value="Genomic_DNA"/>
</dbReference>
<dbReference type="PANTHER" id="PTHR12558:SF13">
    <property type="entry name" value="CELL DIVISION CYCLE PROTEIN 27 HOMOLOG"/>
    <property type="match status" value="1"/>
</dbReference>
<evidence type="ECO:0000313" key="5">
    <source>
        <dbReference type="Proteomes" id="UP001597357"/>
    </source>
</evidence>
<evidence type="ECO:0000256" key="1">
    <source>
        <dbReference type="ARBA" id="ARBA00022737"/>
    </source>
</evidence>
<evidence type="ECO:0000256" key="3">
    <source>
        <dbReference type="PROSITE-ProRule" id="PRU00339"/>
    </source>
</evidence>
<dbReference type="Gene3D" id="1.25.40.10">
    <property type="entry name" value="Tetratricopeptide repeat domain"/>
    <property type="match status" value="4"/>
</dbReference>
<feature type="repeat" description="TPR" evidence="3">
    <location>
        <begin position="289"/>
        <end position="322"/>
    </location>
</feature>